<comment type="caution">
    <text evidence="2">The sequence shown here is derived from an EMBL/GenBank/DDBJ whole genome shotgun (WGS) entry which is preliminary data.</text>
</comment>
<dbReference type="Proteomes" id="UP000663879">
    <property type="component" value="Unassembled WGS sequence"/>
</dbReference>
<evidence type="ECO:0000313" key="2">
    <source>
        <dbReference type="EMBL" id="CAF0854664.1"/>
    </source>
</evidence>
<accession>A0A813WE84</accession>
<feature type="region of interest" description="Disordered" evidence="1">
    <location>
        <begin position="52"/>
        <end position="75"/>
    </location>
</feature>
<protein>
    <submittedName>
        <fullName evidence="2">Uncharacterized protein</fullName>
    </submittedName>
</protein>
<dbReference type="EMBL" id="CAJNOC010001321">
    <property type="protein sequence ID" value="CAF0854664.1"/>
    <property type="molecule type" value="Genomic_DNA"/>
</dbReference>
<evidence type="ECO:0000256" key="1">
    <source>
        <dbReference type="SAM" id="MobiDB-lite"/>
    </source>
</evidence>
<organism evidence="2 3">
    <name type="scientific">Brachionus calyciflorus</name>
    <dbReference type="NCBI Taxonomy" id="104777"/>
    <lineage>
        <taxon>Eukaryota</taxon>
        <taxon>Metazoa</taxon>
        <taxon>Spiralia</taxon>
        <taxon>Gnathifera</taxon>
        <taxon>Rotifera</taxon>
        <taxon>Eurotatoria</taxon>
        <taxon>Monogononta</taxon>
        <taxon>Pseudotrocha</taxon>
        <taxon>Ploima</taxon>
        <taxon>Brachionidae</taxon>
        <taxon>Brachionus</taxon>
    </lineage>
</organism>
<feature type="non-terminal residue" evidence="2">
    <location>
        <position position="1"/>
    </location>
</feature>
<name>A0A813WE84_9BILA</name>
<dbReference type="AlphaFoldDB" id="A0A813WE84"/>
<gene>
    <name evidence="2" type="ORF">OXX778_LOCUS9134</name>
</gene>
<sequence length="342" mass="40257">KTLKKLEKTRQIIEQEYFYMEKEMKDLGIHSSCLKKPDIFIQNNETLTTDRKDCETEETFREENTDQNEKEDVKKEETNLFDEDFEFLRSASKRRSSLNIPKTKYNIETKRKFSLDSSGLAFKNNLNITHTPRSEIPKLQEEKNDDQFNSNSFFEELKLNLENKSTYSGLFPKSEFDYYQKQSARTQFSIKSALTNQSNFSNLSALTSNSLRKSGLFGKSSSRLPKIKKKHSEDEQKRKVRFGQVELNQLDIPIMYRHSNVAMEKFKLDPHFYLPNGNLKRKFSLPKLDEALEAIKNCRYIRKNSLEQEECIDVKNIFKDICSSGIYSRNLDDSSYLNEDDY</sequence>
<evidence type="ECO:0000313" key="3">
    <source>
        <dbReference type="Proteomes" id="UP000663879"/>
    </source>
</evidence>
<keyword evidence="3" id="KW-1185">Reference proteome</keyword>
<dbReference type="OrthoDB" id="10491067at2759"/>
<reference evidence="2" key="1">
    <citation type="submission" date="2021-02" db="EMBL/GenBank/DDBJ databases">
        <authorList>
            <person name="Nowell W R."/>
        </authorList>
    </citation>
    <scope>NUCLEOTIDE SEQUENCE</scope>
    <source>
        <strain evidence="2">Ploen Becks lab</strain>
    </source>
</reference>
<proteinExistence type="predicted"/>